<comment type="pathway">
    <text evidence="18">Nucleotide-sugar biosynthesis; UDP-N-acetyl-alpha-D-glucosamine biosynthesis; N-acetyl-alpha-D-glucosamine 1-phosphate from alpha-D-glucosamine 6-phosphate (route II): step 2/2.</text>
</comment>
<evidence type="ECO:0000256" key="2">
    <source>
        <dbReference type="ARBA" id="ARBA00007707"/>
    </source>
</evidence>
<keyword evidence="21" id="KW-1185">Reference proteome</keyword>
<feature type="active site" description="Proton acceptor" evidence="18">
    <location>
        <position position="333"/>
    </location>
</feature>
<keyword evidence="10 18" id="KW-0133">Cell shape</keyword>
<sequence>MGTRMKSALPKVMHEVAGLPMVGHVIQAMRGAGVERIVVVTHKAGDAVRAFAEKMGAESVIQDPQLGTGHAAACAAPLLKDFAGTVIVCYGDMPLVTSATFDASFASQAETGMAMIGFRPADSGAYGRMILDRARLLDRIVEFKDANAEERAETLCNAGILAAATKEFFYWAGKLDNNNAQKEYYLTDVPSLAKADGVRCAVIEADEVEMMGVNSRAELAKAEAAMQVRLRAAALKNFVGLVAPDTVHFSHDTVLEPDCAVEPYVVFAPGVTVRSGARIRAFSHLEGVEVGSGAIIGPYARLRPGTVVEEDVHIGNFVELKNTRIEKGAKANHLTYLGDARVGAGANIGCGTITCNYDGFFKHKTDIGAGAFIGSDTALVAPVKIGDGVMTGAGSVITKDVPANALVVTRAPQVEKPGWAEKYRAVKKAEKAAKAAKKP</sequence>
<comment type="pathway">
    <text evidence="18">Bacterial outer membrane biogenesis; LPS lipid A biosynthesis.</text>
</comment>
<comment type="catalytic activity">
    <reaction evidence="15 18">
        <text>alpha-D-glucosamine 1-phosphate + acetyl-CoA = N-acetyl-alpha-D-glucosamine 1-phosphate + CoA + H(+)</text>
        <dbReference type="Rhea" id="RHEA:13725"/>
        <dbReference type="ChEBI" id="CHEBI:15378"/>
        <dbReference type="ChEBI" id="CHEBI:57287"/>
        <dbReference type="ChEBI" id="CHEBI:57288"/>
        <dbReference type="ChEBI" id="CHEBI:57776"/>
        <dbReference type="ChEBI" id="CHEBI:58516"/>
        <dbReference type="EC" id="2.3.1.157"/>
    </reaction>
</comment>
<feature type="region of interest" description="N-acetyltransferase" evidence="18">
    <location>
        <begin position="238"/>
        <end position="439"/>
    </location>
</feature>
<feature type="binding site" evidence="18">
    <location>
        <position position="214"/>
    </location>
    <ligand>
        <name>Mg(2+)</name>
        <dbReference type="ChEBI" id="CHEBI:18420"/>
    </ligand>
</feature>
<dbReference type="SUPFAM" id="SSF53448">
    <property type="entry name" value="Nucleotide-diphospho-sugar transferases"/>
    <property type="match status" value="1"/>
</dbReference>
<gene>
    <name evidence="18 20" type="primary">glmU</name>
    <name evidence="20" type="ORF">GCM10008942_16640</name>
</gene>
<evidence type="ECO:0000256" key="16">
    <source>
        <dbReference type="ARBA" id="ARBA00048493"/>
    </source>
</evidence>
<dbReference type="EC" id="2.3.1.157" evidence="18"/>
<evidence type="ECO:0000313" key="20">
    <source>
        <dbReference type="EMBL" id="GAA0568705.1"/>
    </source>
</evidence>
<comment type="catalytic activity">
    <reaction evidence="16 18">
        <text>N-acetyl-alpha-D-glucosamine 1-phosphate + UTP + H(+) = UDP-N-acetyl-alpha-D-glucosamine + diphosphate</text>
        <dbReference type="Rhea" id="RHEA:13509"/>
        <dbReference type="ChEBI" id="CHEBI:15378"/>
        <dbReference type="ChEBI" id="CHEBI:33019"/>
        <dbReference type="ChEBI" id="CHEBI:46398"/>
        <dbReference type="ChEBI" id="CHEBI:57705"/>
        <dbReference type="ChEBI" id="CHEBI:57776"/>
        <dbReference type="EC" id="2.7.7.23"/>
    </reaction>
</comment>
<dbReference type="Gene3D" id="3.90.550.10">
    <property type="entry name" value="Spore Coat Polysaccharide Biosynthesis Protein SpsA, Chain A"/>
    <property type="match status" value="1"/>
</dbReference>
<keyword evidence="6 18" id="KW-0548">Nucleotidyltransferase</keyword>
<feature type="domain" description="MobA-like NTP transferase" evidence="19">
    <location>
        <begin position="2"/>
        <end position="146"/>
    </location>
</feature>
<keyword evidence="11 18" id="KW-0573">Peptidoglycan synthesis</keyword>
<keyword evidence="12 18" id="KW-0511">Multifunctional enzyme</keyword>
<dbReference type="InterPro" id="IPR025877">
    <property type="entry name" value="MobA-like_NTP_Trfase"/>
</dbReference>
<evidence type="ECO:0000256" key="12">
    <source>
        <dbReference type="ARBA" id="ARBA00023268"/>
    </source>
</evidence>
<keyword evidence="8 18" id="KW-0677">Repeat</keyword>
<dbReference type="Pfam" id="PF00132">
    <property type="entry name" value="Hexapep"/>
    <property type="match status" value="2"/>
</dbReference>
<dbReference type="CDD" id="cd03353">
    <property type="entry name" value="LbH_GlmU_C"/>
    <property type="match status" value="1"/>
</dbReference>
<feature type="region of interest" description="Pyrophosphorylase" evidence="18">
    <location>
        <begin position="1"/>
        <end position="216"/>
    </location>
</feature>
<feature type="binding site" evidence="18">
    <location>
        <position position="62"/>
    </location>
    <ligand>
        <name>UDP-N-acetyl-alpha-D-glucosamine</name>
        <dbReference type="ChEBI" id="CHEBI:57705"/>
    </ligand>
</feature>
<dbReference type="SUPFAM" id="SSF51161">
    <property type="entry name" value="Trimeric LpxA-like enzymes"/>
    <property type="match status" value="1"/>
</dbReference>
<comment type="caution">
    <text evidence="20">The sequence shown here is derived from an EMBL/GenBank/DDBJ whole genome shotgun (WGS) entry which is preliminary data.</text>
</comment>
<feature type="binding site" evidence="18">
    <location>
        <position position="127"/>
    </location>
    <ligand>
        <name>UDP-N-acetyl-alpha-D-glucosamine</name>
        <dbReference type="ChEBI" id="CHEBI:57705"/>
    </ligand>
</feature>
<comment type="subunit">
    <text evidence="18">Homotrimer.</text>
</comment>
<feature type="binding site" evidence="18">
    <location>
        <position position="347"/>
    </location>
    <ligand>
        <name>UDP-N-acetyl-alpha-D-glucosamine</name>
        <dbReference type="ChEBI" id="CHEBI:57705"/>
    </ligand>
</feature>
<evidence type="ECO:0000256" key="1">
    <source>
        <dbReference type="ARBA" id="ARBA00004496"/>
    </source>
</evidence>
<keyword evidence="4 18" id="KW-0963">Cytoplasm</keyword>
<feature type="binding site" evidence="18">
    <location>
        <position position="375"/>
    </location>
    <ligand>
        <name>acetyl-CoA</name>
        <dbReference type="ChEBI" id="CHEBI:57288"/>
    </ligand>
</feature>
<comment type="cofactor">
    <cofactor evidence="18">
        <name>Mg(2+)</name>
        <dbReference type="ChEBI" id="CHEBI:18420"/>
    </cofactor>
    <text evidence="18">Binds 1 Mg(2+) ion per subunit.</text>
</comment>
<evidence type="ECO:0000256" key="15">
    <source>
        <dbReference type="ARBA" id="ARBA00048247"/>
    </source>
</evidence>
<feature type="region of interest" description="Linker" evidence="18">
    <location>
        <begin position="217"/>
        <end position="237"/>
    </location>
</feature>
<feature type="binding site" evidence="18">
    <location>
        <position position="157"/>
    </location>
    <ligand>
        <name>UDP-N-acetyl-alpha-D-glucosamine</name>
        <dbReference type="ChEBI" id="CHEBI:57705"/>
    </ligand>
</feature>
<comment type="function">
    <text evidence="17 18">Catalyzes the last two sequential reactions in the de novo biosynthetic pathway for UDP-N-acetylglucosamine (UDP-GlcNAc). The C-terminal domain catalyzes the transfer of acetyl group from acetyl coenzyme A to glucosamine-1-phosphate (GlcN-1-P) to produce N-acetylglucosamine-1-phosphate (GlcNAc-1-P), which is converted into UDP-GlcNAc by the transfer of uridine 5-monophosphate (from uridine 5-triphosphate), a reaction catalyzed by the N-terminal domain.</text>
</comment>
<dbReference type="EC" id="2.7.7.23" evidence="18"/>
<dbReference type="InterPro" id="IPR011004">
    <property type="entry name" value="Trimer_LpxA-like_sf"/>
</dbReference>
<feature type="binding site" evidence="18">
    <location>
        <position position="142"/>
    </location>
    <ligand>
        <name>UDP-N-acetyl-alpha-D-glucosamine</name>
        <dbReference type="ChEBI" id="CHEBI:57705"/>
    </ligand>
</feature>
<feature type="binding site" evidence="18">
    <location>
        <position position="336"/>
    </location>
    <ligand>
        <name>UDP-N-acetyl-alpha-D-glucosamine</name>
        <dbReference type="ChEBI" id="CHEBI:57705"/>
    </ligand>
</feature>
<dbReference type="EMBL" id="BAAADD010000004">
    <property type="protein sequence ID" value="GAA0568705.1"/>
    <property type="molecule type" value="Genomic_DNA"/>
</dbReference>
<dbReference type="InterPro" id="IPR005882">
    <property type="entry name" value="Bifunctional_GlmU"/>
</dbReference>
<dbReference type="InterPro" id="IPR029044">
    <property type="entry name" value="Nucleotide-diphossugar_trans"/>
</dbReference>
<keyword evidence="7 18" id="KW-0479">Metal-binding</keyword>
<evidence type="ECO:0000256" key="8">
    <source>
        <dbReference type="ARBA" id="ARBA00022737"/>
    </source>
</evidence>
<keyword evidence="14 18" id="KW-0961">Cell wall biogenesis/degradation</keyword>
<feature type="binding site" evidence="18">
    <location>
        <begin position="90"/>
        <end position="92"/>
    </location>
    <ligand>
        <name>UDP-N-acetyl-alpha-D-glucosamine</name>
        <dbReference type="ChEBI" id="CHEBI:57705"/>
    </ligand>
</feature>
<accession>A0ABP3PJJ7</accession>
<name>A0ABP3PJJ7_9PROT</name>
<dbReference type="PANTHER" id="PTHR43584">
    <property type="entry name" value="NUCLEOTIDYL TRANSFERASE"/>
    <property type="match status" value="1"/>
</dbReference>
<evidence type="ECO:0000256" key="3">
    <source>
        <dbReference type="ARBA" id="ARBA00007947"/>
    </source>
</evidence>
<evidence type="ECO:0000256" key="4">
    <source>
        <dbReference type="ARBA" id="ARBA00022490"/>
    </source>
</evidence>
<organism evidence="20 21">
    <name type="scientific">Rhizomicrobium electricum</name>
    <dbReference type="NCBI Taxonomy" id="480070"/>
    <lineage>
        <taxon>Bacteria</taxon>
        <taxon>Pseudomonadati</taxon>
        <taxon>Pseudomonadota</taxon>
        <taxon>Alphaproteobacteria</taxon>
        <taxon>Micropepsales</taxon>
        <taxon>Micropepsaceae</taxon>
        <taxon>Rhizomicrobium</taxon>
    </lineage>
</organism>
<comment type="pathway">
    <text evidence="18">Nucleotide-sugar biosynthesis; UDP-N-acetyl-alpha-D-glucosamine biosynthesis; UDP-N-acetyl-alpha-D-glucosamine from N-acetyl-alpha-D-glucosamine 1-phosphate: step 1/1.</text>
</comment>
<dbReference type="InterPro" id="IPR001451">
    <property type="entry name" value="Hexapep"/>
</dbReference>
<dbReference type="InterPro" id="IPR050065">
    <property type="entry name" value="GlmU-like"/>
</dbReference>
<feature type="binding site" evidence="18">
    <location>
        <position position="321"/>
    </location>
    <ligand>
        <name>UDP-N-acetyl-alpha-D-glucosamine</name>
        <dbReference type="ChEBI" id="CHEBI:57705"/>
    </ligand>
</feature>
<comment type="subcellular location">
    <subcellularLocation>
        <location evidence="1 18">Cytoplasm</location>
    </subcellularLocation>
</comment>
<evidence type="ECO:0000256" key="13">
    <source>
        <dbReference type="ARBA" id="ARBA00023315"/>
    </source>
</evidence>
<feature type="binding site" evidence="18">
    <location>
        <position position="410"/>
    </location>
    <ligand>
        <name>acetyl-CoA</name>
        <dbReference type="ChEBI" id="CHEBI:57288"/>
    </ligand>
</feature>
<evidence type="ECO:0000256" key="18">
    <source>
        <dbReference type="HAMAP-Rule" id="MF_01631"/>
    </source>
</evidence>
<feature type="binding site" evidence="18">
    <location>
        <position position="303"/>
    </location>
    <ligand>
        <name>UDP-N-acetyl-alpha-D-glucosamine</name>
        <dbReference type="ChEBI" id="CHEBI:57705"/>
    </ligand>
</feature>
<feature type="binding site" evidence="18">
    <location>
        <position position="92"/>
    </location>
    <ligand>
        <name>Mg(2+)</name>
        <dbReference type="ChEBI" id="CHEBI:18420"/>
    </ligand>
</feature>
<dbReference type="PANTHER" id="PTHR43584:SF3">
    <property type="entry name" value="BIFUNCTIONAL PROTEIN GLMU"/>
    <property type="match status" value="1"/>
</dbReference>
<evidence type="ECO:0000259" key="19">
    <source>
        <dbReference type="Pfam" id="PF12804"/>
    </source>
</evidence>
<dbReference type="CDD" id="cd02540">
    <property type="entry name" value="GT2_GlmU_N_bac"/>
    <property type="match status" value="1"/>
</dbReference>
<dbReference type="InterPro" id="IPR038009">
    <property type="entry name" value="GlmU_C_LbH"/>
</dbReference>
<comment type="caution">
    <text evidence="18">Lacks conserved residue(s) required for the propagation of feature annotation.</text>
</comment>
<feature type="binding site" evidence="18">
    <location>
        <position position="214"/>
    </location>
    <ligand>
        <name>UDP-N-acetyl-alpha-D-glucosamine</name>
        <dbReference type="ChEBI" id="CHEBI:57705"/>
    </ligand>
</feature>
<dbReference type="Proteomes" id="UP001499951">
    <property type="component" value="Unassembled WGS sequence"/>
</dbReference>
<evidence type="ECO:0000256" key="5">
    <source>
        <dbReference type="ARBA" id="ARBA00022679"/>
    </source>
</evidence>
<protein>
    <recommendedName>
        <fullName evidence="18">Bifunctional protein GlmU</fullName>
    </recommendedName>
    <domain>
        <recommendedName>
            <fullName evidence="18">UDP-N-acetylglucosamine pyrophosphorylase</fullName>
            <ecNumber evidence="18">2.7.7.23</ecNumber>
        </recommendedName>
        <alternativeName>
            <fullName evidence="18">N-acetylglucosamine-1-phosphate uridyltransferase</fullName>
        </alternativeName>
    </domain>
    <domain>
        <recommendedName>
            <fullName evidence="18">Glucosamine-1-phosphate N-acetyltransferase</fullName>
            <ecNumber evidence="18">2.3.1.157</ecNumber>
        </recommendedName>
    </domain>
</protein>
<evidence type="ECO:0000256" key="17">
    <source>
        <dbReference type="ARBA" id="ARBA00049628"/>
    </source>
</evidence>
<dbReference type="NCBIfam" id="TIGR01173">
    <property type="entry name" value="glmU"/>
    <property type="match status" value="1"/>
</dbReference>
<feature type="binding site" evidence="18">
    <location>
        <position position="11"/>
    </location>
    <ligand>
        <name>UDP-N-acetyl-alpha-D-glucosamine</name>
        <dbReference type="ChEBI" id="CHEBI:57705"/>
    </ligand>
</feature>
<dbReference type="Gene3D" id="2.160.10.10">
    <property type="entry name" value="Hexapeptide repeat proteins"/>
    <property type="match status" value="1"/>
</dbReference>
<feature type="binding site" evidence="18">
    <location>
        <position position="393"/>
    </location>
    <ligand>
        <name>acetyl-CoA</name>
        <dbReference type="ChEBI" id="CHEBI:57288"/>
    </ligand>
</feature>
<evidence type="ECO:0000256" key="7">
    <source>
        <dbReference type="ARBA" id="ARBA00022723"/>
    </source>
</evidence>
<comment type="similarity">
    <text evidence="2 18">In the C-terminal section; belongs to the transferase hexapeptide repeat family.</text>
</comment>
<reference evidence="21" key="1">
    <citation type="journal article" date="2019" name="Int. J. Syst. Evol. Microbiol.">
        <title>The Global Catalogue of Microorganisms (GCM) 10K type strain sequencing project: providing services to taxonomists for standard genome sequencing and annotation.</title>
        <authorList>
            <consortium name="The Broad Institute Genomics Platform"/>
            <consortium name="The Broad Institute Genome Sequencing Center for Infectious Disease"/>
            <person name="Wu L."/>
            <person name="Ma J."/>
        </authorList>
    </citation>
    <scope>NUCLEOTIDE SEQUENCE [LARGE SCALE GENOMIC DNA]</scope>
    <source>
        <strain evidence="21">JCM 15089</strain>
    </source>
</reference>
<keyword evidence="5 18" id="KW-0808">Transferase</keyword>
<evidence type="ECO:0000313" key="21">
    <source>
        <dbReference type="Proteomes" id="UP001499951"/>
    </source>
</evidence>
<comment type="similarity">
    <text evidence="3 18">In the N-terminal section; belongs to the N-acetylglucosamine-1-phosphate uridyltransferase family.</text>
</comment>
<evidence type="ECO:0000256" key="9">
    <source>
        <dbReference type="ARBA" id="ARBA00022842"/>
    </source>
</evidence>
<proteinExistence type="inferred from homology"/>
<dbReference type="HAMAP" id="MF_01631">
    <property type="entry name" value="GlmU"/>
    <property type="match status" value="1"/>
</dbReference>
<evidence type="ECO:0000256" key="14">
    <source>
        <dbReference type="ARBA" id="ARBA00023316"/>
    </source>
</evidence>
<evidence type="ECO:0000256" key="10">
    <source>
        <dbReference type="ARBA" id="ARBA00022960"/>
    </source>
</evidence>
<dbReference type="NCBIfam" id="NF010933">
    <property type="entry name" value="PRK14353.1"/>
    <property type="match status" value="1"/>
</dbReference>
<dbReference type="Pfam" id="PF12804">
    <property type="entry name" value="NTP_transf_3"/>
    <property type="match status" value="1"/>
</dbReference>
<evidence type="ECO:0000256" key="11">
    <source>
        <dbReference type="ARBA" id="ARBA00022984"/>
    </source>
</evidence>
<keyword evidence="9 18" id="KW-0460">Magnesium</keyword>
<keyword evidence="13 18" id="KW-0012">Acyltransferase</keyword>
<evidence type="ECO:0000256" key="6">
    <source>
        <dbReference type="ARBA" id="ARBA00022695"/>
    </source>
</evidence>
<feature type="binding site" evidence="18">
    <location>
        <begin position="356"/>
        <end position="357"/>
    </location>
    <ligand>
        <name>acetyl-CoA</name>
        <dbReference type="ChEBI" id="CHEBI:57288"/>
    </ligand>
</feature>
<feature type="binding site" evidence="18">
    <location>
        <begin position="67"/>
        <end position="68"/>
    </location>
    <ligand>
        <name>UDP-N-acetyl-alpha-D-glucosamine</name>
        <dbReference type="ChEBI" id="CHEBI:57705"/>
    </ligand>
</feature>